<dbReference type="GO" id="GO:0004674">
    <property type="term" value="F:protein serine/threonine kinase activity"/>
    <property type="evidence" value="ECO:0007669"/>
    <property type="project" value="TreeGrafter"/>
</dbReference>
<evidence type="ECO:0000256" key="2">
    <source>
        <dbReference type="ARBA" id="ARBA00022679"/>
    </source>
</evidence>
<comment type="caution">
    <text evidence="11">The sequence shown here is derived from an EMBL/GenBank/DDBJ whole genome shotgun (WGS) entry which is preliminary data.</text>
</comment>
<dbReference type="EMBL" id="JAMXLR010000033">
    <property type="protein sequence ID" value="MCO6044053.1"/>
    <property type="molecule type" value="Genomic_DNA"/>
</dbReference>
<name>A0A9X2JGY5_9BACT</name>
<dbReference type="CDD" id="cd14014">
    <property type="entry name" value="STKc_PknB_like"/>
    <property type="match status" value="1"/>
</dbReference>
<evidence type="ECO:0000259" key="10">
    <source>
        <dbReference type="PROSITE" id="PS50011"/>
    </source>
</evidence>
<dbReference type="Proteomes" id="UP001155241">
    <property type="component" value="Unassembled WGS sequence"/>
</dbReference>
<organism evidence="11 12">
    <name type="scientific">Aeoliella straminimaris</name>
    <dbReference type="NCBI Taxonomy" id="2954799"/>
    <lineage>
        <taxon>Bacteria</taxon>
        <taxon>Pseudomonadati</taxon>
        <taxon>Planctomycetota</taxon>
        <taxon>Planctomycetia</taxon>
        <taxon>Pirellulales</taxon>
        <taxon>Lacipirellulaceae</taxon>
        <taxon>Aeoliella</taxon>
    </lineage>
</organism>
<dbReference type="InterPro" id="IPR036322">
    <property type="entry name" value="WD40_repeat_dom_sf"/>
</dbReference>
<evidence type="ECO:0000256" key="4">
    <source>
        <dbReference type="ARBA" id="ARBA00022741"/>
    </source>
</evidence>
<dbReference type="Gene3D" id="2.130.10.10">
    <property type="entry name" value="YVTN repeat-like/Quinoprotein amine dehydrogenase"/>
    <property type="match status" value="3"/>
</dbReference>
<evidence type="ECO:0000256" key="9">
    <source>
        <dbReference type="SAM" id="Phobius"/>
    </source>
</evidence>
<feature type="transmembrane region" description="Helical" evidence="9">
    <location>
        <begin position="406"/>
        <end position="428"/>
    </location>
</feature>
<evidence type="ECO:0000313" key="12">
    <source>
        <dbReference type="Proteomes" id="UP001155241"/>
    </source>
</evidence>
<gene>
    <name evidence="11" type="ORF">NG895_09040</name>
</gene>
<dbReference type="SUPFAM" id="SSF82171">
    <property type="entry name" value="DPP6 N-terminal domain-like"/>
    <property type="match status" value="1"/>
</dbReference>
<evidence type="ECO:0000256" key="8">
    <source>
        <dbReference type="PROSITE-ProRule" id="PRU10141"/>
    </source>
</evidence>
<accession>A0A9X2JGY5</accession>
<dbReference type="InterPro" id="IPR000719">
    <property type="entry name" value="Prot_kinase_dom"/>
</dbReference>
<keyword evidence="5 11" id="KW-0418">Kinase</keyword>
<dbReference type="Pfam" id="PF00400">
    <property type="entry name" value="WD40"/>
    <property type="match status" value="4"/>
</dbReference>
<keyword evidence="9" id="KW-0472">Membrane</keyword>
<dbReference type="SMART" id="SM00320">
    <property type="entry name" value="WD40"/>
    <property type="match status" value="10"/>
</dbReference>
<dbReference type="PROSITE" id="PS00678">
    <property type="entry name" value="WD_REPEATS_1"/>
    <property type="match status" value="1"/>
</dbReference>
<keyword evidence="1 7" id="KW-0853">WD repeat</keyword>
<keyword evidence="3" id="KW-0677">Repeat</keyword>
<keyword evidence="9" id="KW-0812">Transmembrane</keyword>
<evidence type="ECO:0000256" key="7">
    <source>
        <dbReference type="PROSITE-ProRule" id="PRU00221"/>
    </source>
</evidence>
<feature type="repeat" description="WD" evidence="7">
    <location>
        <begin position="647"/>
        <end position="681"/>
    </location>
</feature>
<dbReference type="Gene3D" id="1.10.510.10">
    <property type="entry name" value="Transferase(Phosphotransferase) domain 1"/>
    <property type="match status" value="1"/>
</dbReference>
<dbReference type="PROSITE" id="PS50011">
    <property type="entry name" value="PROTEIN_KINASE_DOM"/>
    <property type="match status" value="1"/>
</dbReference>
<dbReference type="SMART" id="SM00220">
    <property type="entry name" value="S_TKc"/>
    <property type="match status" value="1"/>
</dbReference>
<keyword evidence="4 8" id="KW-0547">Nucleotide-binding</keyword>
<keyword evidence="9" id="KW-1133">Transmembrane helix</keyword>
<evidence type="ECO:0000256" key="1">
    <source>
        <dbReference type="ARBA" id="ARBA00022574"/>
    </source>
</evidence>
<dbReference type="Pfam" id="PF00069">
    <property type="entry name" value="Pkinase"/>
    <property type="match status" value="1"/>
</dbReference>
<feature type="repeat" description="WD" evidence="7">
    <location>
        <begin position="736"/>
        <end position="762"/>
    </location>
</feature>
<feature type="domain" description="Protein kinase" evidence="10">
    <location>
        <begin position="81"/>
        <end position="379"/>
    </location>
</feature>
<evidence type="ECO:0000313" key="11">
    <source>
        <dbReference type="EMBL" id="MCO6044053.1"/>
    </source>
</evidence>
<feature type="binding site" evidence="8">
    <location>
        <position position="111"/>
    </location>
    <ligand>
        <name>ATP</name>
        <dbReference type="ChEBI" id="CHEBI:30616"/>
    </ligand>
</feature>
<dbReference type="PROSITE" id="PS00107">
    <property type="entry name" value="PROTEIN_KINASE_ATP"/>
    <property type="match status" value="1"/>
</dbReference>
<dbReference type="InterPro" id="IPR001680">
    <property type="entry name" value="WD40_rpt"/>
</dbReference>
<dbReference type="InterPro" id="IPR017441">
    <property type="entry name" value="Protein_kinase_ATP_BS"/>
</dbReference>
<dbReference type="InterPro" id="IPR015943">
    <property type="entry name" value="WD40/YVTN_repeat-like_dom_sf"/>
</dbReference>
<dbReference type="PROSITE" id="PS50082">
    <property type="entry name" value="WD_REPEATS_2"/>
    <property type="match status" value="3"/>
</dbReference>
<keyword evidence="6 8" id="KW-0067">ATP-binding</keyword>
<dbReference type="InterPro" id="IPR011009">
    <property type="entry name" value="Kinase-like_dom_sf"/>
</dbReference>
<dbReference type="PROSITE" id="PS50294">
    <property type="entry name" value="WD_REPEATS_REGION"/>
    <property type="match status" value="1"/>
</dbReference>
<dbReference type="PROSITE" id="PS00108">
    <property type="entry name" value="PROTEIN_KINASE_ST"/>
    <property type="match status" value="1"/>
</dbReference>
<proteinExistence type="predicted"/>
<dbReference type="InterPro" id="IPR008271">
    <property type="entry name" value="Ser/Thr_kinase_AS"/>
</dbReference>
<evidence type="ECO:0000256" key="3">
    <source>
        <dbReference type="ARBA" id="ARBA00022737"/>
    </source>
</evidence>
<dbReference type="AlphaFoldDB" id="A0A9X2JGY5"/>
<keyword evidence="2" id="KW-0808">Transferase</keyword>
<evidence type="ECO:0000256" key="6">
    <source>
        <dbReference type="ARBA" id="ARBA00022840"/>
    </source>
</evidence>
<dbReference type="SUPFAM" id="SSF56112">
    <property type="entry name" value="Protein kinase-like (PK-like)"/>
    <property type="match status" value="1"/>
</dbReference>
<dbReference type="Gene3D" id="3.30.200.20">
    <property type="entry name" value="Phosphorylase Kinase, domain 1"/>
    <property type="match status" value="1"/>
</dbReference>
<dbReference type="PANTHER" id="PTHR43289:SF6">
    <property type="entry name" value="SERINE_THREONINE-PROTEIN KINASE NEKL-3"/>
    <property type="match status" value="1"/>
</dbReference>
<dbReference type="RefSeq" id="WP_252852159.1">
    <property type="nucleotide sequence ID" value="NZ_JAMXLR010000033.1"/>
</dbReference>
<dbReference type="PANTHER" id="PTHR43289">
    <property type="entry name" value="MITOGEN-ACTIVATED PROTEIN KINASE KINASE KINASE 20-RELATED"/>
    <property type="match status" value="1"/>
</dbReference>
<dbReference type="GO" id="GO:0005524">
    <property type="term" value="F:ATP binding"/>
    <property type="evidence" value="ECO:0007669"/>
    <property type="project" value="UniProtKB-UniRule"/>
</dbReference>
<dbReference type="InterPro" id="IPR019775">
    <property type="entry name" value="WD40_repeat_CS"/>
</dbReference>
<reference evidence="11" key="1">
    <citation type="submission" date="2022-06" db="EMBL/GenBank/DDBJ databases">
        <title>Aeoliella straminimaris, a novel planctomycete from sediments.</title>
        <authorList>
            <person name="Vitorino I.R."/>
            <person name="Lage O.M."/>
        </authorList>
    </citation>
    <scope>NUCLEOTIDE SEQUENCE</scope>
    <source>
        <strain evidence="11">ICT_H6.2</strain>
    </source>
</reference>
<feature type="repeat" description="WD" evidence="7">
    <location>
        <begin position="1034"/>
        <end position="1075"/>
    </location>
</feature>
<keyword evidence="12" id="KW-1185">Reference proteome</keyword>
<dbReference type="SUPFAM" id="SSF50978">
    <property type="entry name" value="WD40 repeat-like"/>
    <property type="match status" value="1"/>
</dbReference>
<protein>
    <submittedName>
        <fullName evidence="11">Serine/threonine-protein kinase</fullName>
    </submittedName>
</protein>
<evidence type="ECO:0000256" key="5">
    <source>
        <dbReference type="ARBA" id="ARBA00022777"/>
    </source>
</evidence>
<sequence length="1122" mass="123743">MSDSSPNEIELFAAAATLQPEERSAYLDAACGEDQELRSRIYGYLEAHEQAGPLDAVPPGLAATMQQFATQNEIGSQIGPYKIREQIGEGGMGVVYVAEQMEPVRRKVALKIIKPGMGSRDVVGRFESERQALAMMDHPSIAKVYDGGATDSGQPYFVMELVPGLSITDYCNEQRLSTEERLKLFALVCRAVQHAHQKGVIHRDLKPSNIIVSSIDDAPAPKVIDFGVAKAISHDPANQTVYTQHAQMIGTPLYMSPEQAQLGVVDVDIRSDVYSLGVLLYELLTGRTPFDSDTLKQVGFDEMRRIIREEDPKRPSELVSTLNDKAMSTVTNNRQTDQNCLRTSLRGDLDWVVLKALEKDRNRRYQSASDMAADVERFLLNQPIAARPPSVSYQLKKYAQRHAARLVPAAVVAGVLLVGLAFAISAAIRERAEKDQMSLETARRLYVTQMQQAAAAWEENDYGALESLLQRTTPQPGTDKSDFRGWEWRFLNQQAGRPFVEAPDRYISQAAWRPGSHQIAVCTKAADGGTSVELWNVNSHTPNREITALPETNLGQVCGLRWSRDGERLAIGDYQGRVVVISVETGERLFDRNAFEAGRDVGHVEAFDLSPAGERLAVSSFNGDHRLWRIEEPELLFEAHDATWPNVSSVAFSPDGKTVAIAARFGSLRLWDIQTETIVREFEQLDLGSENLIAWSPSGDCFVVTANREVAVFDPKESAPVARFPHRPARSVAWIDENRLASAGADHAVRLWDVSSGVETRTLYLGSEPTNIFGVSSDGSLLATKTRGRLRVLRVDEAGGLQSLNATAESTTGCLHVRWSANGRLLATSTNGGSMPEECNPVVRVFDPYGGVVMEHAVGANHWIAWSSDDLLSVSDSRGKLYSIDIKRRELDEIRTLATNSKPDGVLLALNPQRGVFAAFGDTSQDAARDKLLIREINTCKLLDEIDLDPGWGHSMQWSPDHRYLAVVHSIGGWRLGILVYDLDSREHRLRVLDNTARPTSVSWDPTSSEVVVGRWDGIVQLFDAKSLRYRVQLQGHRGPVYSTAWSPDGTRVATGSGDGTLRIWDANHGDHVAVFHLPNEPNILSIDWSPDGRTLAIGDSTGAIYLLEASEGKNGDDTTHK</sequence>